<dbReference type="VEuPathDB" id="FungiDB:AB675_9387"/>
<dbReference type="RefSeq" id="XP_018001621.1">
    <property type="nucleotide sequence ID" value="XM_018149915.1"/>
</dbReference>
<protein>
    <submittedName>
        <fullName evidence="1">Uncharacterized protein</fullName>
    </submittedName>
</protein>
<dbReference type="AlphaFoldDB" id="A0A0N0NNL1"/>
<dbReference type="GeneID" id="28741795"/>
<evidence type="ECO:0000313" key="1">
    <source>
        <dbReference type="EMBL" id="KPI41658.1"/>
    </source>
</evidence>
<gene>
    <name evidence="1" type="ORF">AB675_9387</name>
</gene>
<organism evidence="1 2">
    <name type="scientific">Cyphellophora attinorum</name>
    <dbReference type="NCBI Taxonomy" id="1664694"/>
    <lineage>
        <taxon>Eukaryota</taxon>
        <taxon>Fungi</taxon>
        <taxon>Dikarya</taxon>
        <taxon>Ascomycota</taxon>
        <taxon>Pezizomycotina</taxon>
        <taxon>Eurotiomycetes</taxon>
        <taxon>Chaetothyriomycetidae</taxon>
        <taxon>Chaetothyriales</taxon>
        <taxon>Cyphellophoraceae</taxon>
        <taxon>Cyphellophora</taxon>
    </lineage>
</organism>
<dbReference type="Proteomes" id="UP000038010">
    <property type="component" value="Unassembled WGS sequence"/>
</dbReference>
<accession>A0A0N0NNL1</accession>
<dbReference type="InterPro" id="IPR038883">
    <property type="entry name" value="AN11006-like"/>
</dbReference>
<comment type="caution">
    <text evidence="1">The sequence shown here is derived from an EMBL/GenBank/DDBJ whole genome shotgun (WGS) entry which is preliminary data.</text>
</comment>
<proteinExistence type="predicted"/>
<keyword evidence="2" id="KW-1185">Reference proteome</keyword>
<dbReference type="EMBL" id="LFJN01000009">
    <property type="protein sequence ID" value="KPI41658.1"/>
    <property type="molecule type" value="Genomic_DNA"/>
</dbReference>
<name>A0A0N0NNL1_9EURO</name>
<evidence type="ECO:0000313" key="2">
    <source>
        <dbReference type="Proteomes" id="UP000038010"/>
    </source>
</evidence>
<dbReference type="PANTHER" id="PTHR42085">
    <property type="entry name" value="F-BOX DOMAIN-CONTAINING PROTEIN"/>
    <property type="match status" value="1"/>
</dbReference>
<dbReference type="PANTHER" id="PTHR42085:SF2">
    <property type="entry name" value="F-BOX DOMAIN-CONTAINING PROTEIN"/>
    <property type="match status" value="1"/>
</dbReference>
<dbReference type="OrthoDB" id="5314997at2759"/>
<sequence length="239" mass="27697">MSAQPDSDEDRPFRLLDLPKEIRLLIFEFTLVGRTVALADRGDQDFHAREAQYMAISLACRLIHEEASPLRYADCSIDDRNVTYTIIPIPDFCQKEVIAIDLDLDTECRYFAITERSNRYPKLKKLNCRAGNMRSLTGYESGTDEHKSLRQLLTDDAEIIASSRIAIAWGFNWGVENNHEMLKYHFGAPEITVHWEHHHEDPLFRFVDVDLGRETVTWVKGAPRWPWLVGHQPTITDER</sequence>
<reference evidence="1 2" key="1">
    <citation type="submission" date="2015-06" db="EMBL/GenBank/DDBJ databases">
        <title>Draft genome of the ant-associated black yeast Phialophora attae CBS 131958.</title>
        <authorList>
            <person name="Moreno L.F."/>
            <person name="Stielow B.J."/>
            <person name="de Hoog S."/>
            <person name="Vicente V.A."/>
            <person name="Weiss V.A."/>
            <person name="de Vries M."/>
            <person name="Cruz L.M."/>
            <person name="Souza E.M."/>
        </authorList>
    </citation>
    <scope>NUCLEOTIDE SEQUENCE [LARGE SCALE GENOMIC DNA]</scope>
    <source>
        <strain evidence="1 2">CBS 131958</strain>
    </source>
</reference>